<name>A0A8S5RJQ0_9VIRU</name>
<protein>
    <submittedName>
        <fullName evidence="1">Uncharacterized protein</fullName>
    </submittedName>
</protein>
<sequence>MRARDSIQIQIKAIKSGCKDEFGNYHFDRLTDSEWNTLRGLYIQKKQLASDYDINGELKIEGTPEYRIAKEL</sequence>
<reference evidence="1" key="1">
    <citation type="journal article" date="2021" name="Proc. Natl. Acad. Sci. U.S.A.">
        <title>A Catalog of Tens of Thousands of Viruses from Human Metagenomes Reveals Hidden Associations with Chronic Diseases.</title>
        <authorList>
            <person name="Tisza M.J."/>
            <person name="Buck C.B."/>
        </authorList>
    </citation>
    <scope>NUCLEOTIDE SEQUENCE</scope>
    <source>
        <strain evidence="1">CtBM815</strain>
    </source>
</reference>
<evidence type="ECO:0000313" key="1">
    <source>
        <dbReference type="EMBL" id="DAE31622.1"/>
    </source>
</evidence>
<accession>A0A8S5RJQ0</accession>
<organism evidence="1">
    <name type="scientific">virus sp. ctBM815</name>
    <dbReference type="NCBI Taxonomy" id="2825806"/>
    <lineage>
        <taxon>Viruses</taxon>
    </lineage>
</organism>
<dbReference type="EMBL" id="BK059109">
    <property type="protein sequence ID" value="DAE31622.1"/>
    <property type="molecule type" value="Genomic_DNA"/>
</dbReference>
<proteinExistence type="predicted"/>